<feature type="transmembrane region" description="Helical" evidence="5">
    <location>
        <begin position="232"/>
        <end position="252"/>
    </location>
</feature>
<feature type="transmembrane region" description="Helical" evidence="5">
    <location>
        <begin position="1051"/>
        <end position="1069"/>
    </location>
</feature>
<dbReference type="EMBL" id="JACTAM010000004">
    <property type="protein sequence ID" value="KAI2665375.1"/>
    <property type="molecule type" value="Genomic_DNA"/>
</dbReference>
<keyword evidence="8" id="KW-1185">Reference proteome</keyword>
<feature type="transmembrane region" description="Helical" evidence="5">
    <location>
        <begin position="100"/>
        <end position="118"/>
    </location>
</feature>
<dbReference type="InterPro" id="IPR002645">
    <property type="entry name" value="STAS_dom"/>
</dbReference>
<evidence type="ECO:0000313" key="8">
    <source>
        <dbReference type="Proteomes" id="UP000830375"/>
    </source>
</evidence>
<keyword evidence="2 5" id="KW-0812">Transmembrane</keyword>
<dbReference type="Proteomes" id="UP000830375">
    <property type="component" value="Unassembled WGS sequence"/>
</dbReference>
<comment type="subcellular location">
    <subcellularLocation>
        <location evidence="1">Membrane</location>
        <topology evidence="1">Multi-pass membrane protein</topology>
    </subcellularLocation>
</comment>
<feature type="transmembrane region" description="Helical" evidence="5">
    <location>
        <begin position="154"/>
        <end position="180"/>
    </location>
</feature>
<dbReference type="InterPro" id="IPR018045">
    <property type="entry name" value="S04_transporter_CS"/>
</dbReference>
<feature type="transmembrane region" description="Helical" evidence="5">
    <location>
        <begin position="1399"/>
        <end position="1417"/>
    </location>
</feature>
<name>A0ABQ8MRB2_LABRO</name>
<protein>
    <submittedName>
        <fullName evidence="7">Pendrin</fullName>
    </submittedName>
</protein>
<feature type="transmembrane region" description="Helical" evidence="5">
    <location>
        <begin position="935"/>
        <end position="952"/>
    </location>
</feature>
<feature type="transmembrane region" description="Helical" evidence="5">
    <location>
        <begin position="417"/>
        <end position="436"/>
    </location>
</feature>
<feature type="transmembrane region" description="Helical" evidence="5">
    <location>
        <begin position="390"/>
        <end position="410"/>
    </location>
</feature>
<comment type="caution">
    <text evidence="7">The sequence shown here is derived from an EMBL/GenBank/DDBJ whole genome shotgun (WGS) entry which is preliminary data.</text>
</comment>
<feature type="transmembrane region" description="Helical" evidence="5">
    <location>
        <begin position="1089"/>
        <end position="1112"/>
    </location>
</feature>
<dbReference type="Gene3D" id="3.30.750.24">
    <property type="entry name" value="STAS domain"/>
    <property type="match status" value="2"/>
</dbReference>
<proteinExistence type="predicted"/>
<feature type="transmembrane region" description="Helical" evidence="5">
    <location>
        <begin position="1019"/>
        <end position="1039"/>
    </location>
</feature>
<dbReference type="NCBIfam" id="TIGR00815">
    <property type="entry name" value="sulP"/>
    <property type="match status" value="1"/>
</dbReference>
<feature type="transmembrane region" description="Helical" evidence="5">
    <location>
        <begin position="1482"/>
        <end position="1502"/>
    </location>
</feature>
<dbReference type="SUPFAM" id="SSF52091">
    <property type="entry name" value="SpoIIaa-like"/>
    <property type="match status" value="2"/>
</dbReference>
<feature type="domain" description="STAS" evidence="6">
    <location>
        <begin position="1656"/>
        <end position="1848"/>
    </location>
</feature>
<dbReference type="InterPro" id="IPR011547">
    <property type="entry name" value="SLC26A/SulP_dom"/>
</dbReference>
<accession>A0ABQ8MRB2</accession>
<keyword evidence="3 5" id="KW-1133">Transmembrane helix</keyword>
<evidence type="ECO:0000256" key="4">
    <source>
        <dbReference type="ARBA" id="ARBA00023136"/>
    </source>
</evidence>
<feature type="transmembrane region" description="Helical" evidence="5">
    <location>
        <begin position="880"/>
        <end position="899"/>
    </location>
</feature>
<dbReference type="PANTHER" id="PTHR11814">
    <property type="entry name" value="SULFATE TRANSPORTER"/>
    <property type="match status" value="1"/>
</dbReference>
<feature type="transmembrane region" description="Helical" evidence="5">
    <location>
        <begin position="758"/>
        <end position="779"/>
    </location>
</feature>
<feature type="transmembrane region" description="Helical" evidence="5">
    <location>
        <begin position="785"/>
        <end position="804"/>
    </location>
</feature>
<feature type="transmembrane region" description="Helical" evidence="5">
    <location>
        <begin position="1322"/>
        <end position="1343"/>
    </location>
</feature>
<feature type="transmembrane region" description="Helical" evidence="5">
    <location>
        <begin position="448"/>
        <end position="472"/>
    </location>
</feature>
<keyword evidence="4 5" id="KW-0472">Membrane</keyword>
<dbReference type="PROSITE" id="PS50801">
    <property type="entry name" value="STAS"/>
    <property type="match status" value="2"/>
</dbReference>
<dbReference type="PROSITE" id="PS01130">
    <property type="entry name" value="SLC26A"/>
    <property type="match status" value="1"/>
</dbReference>
<organism evidence="7 8">
    <name type="scientific">Labeo rohita</name>
    <name type="common">Indian major carp</name>
    <name type="synonym">Cyprinus rohita</name>
    <dbReference type="NCBI Taxonomy" id="84645"/>
    <lineage>
        <taxon>Eukaryota</taxon>
        <taxon>Metazoa</taxon>
        <taxon>Chordata</taxon>
        <taxon>Craniata</taxon>
        <taxon>Vertebrata</taxon>
        <taxon>Euteleostomi</taxon>
        <taxon>Actinopterygii</taxon>
        <taxon>Neopterygii</taxon>
        <taxon>Teleostei</taxon>
        <taxon>Ostariophysi</taxon>
        <taxon>Cypriniformes</taxon>
        <taxon>Cyprinidae</taxon>
        <taxon>Labeoninae</taxon>
        <taxon>Labeonini</taxon>
        <taxon>Labeo</taxon>
    </lineage>
</organism>
<evidence type="ECO:0000256" key="3">
    <source>
        <dbReference type="ARBA" id="ARBA00022989"/>
    </source>
</evidence>
<feature type="transmembrane region" description="Helical" evidence="5">
    <location>
        <begin position="76"/>
        <end position="93"/>
    </location>
</feature>
<feature type="domain" description="STAS" evidence="6">
    <location>
        <begin position="525"/>
        <end position="635"/>
    </location>
</feature>
<dbReference type="CDD" id="cd07042">
    <property type="entry name" value="STAS_SulP_like_sulfate_transporter"/>
    <property type="match status" value="2"/>
</dbReference>
<gene>
    <name evidence="7" type="ORF">H4Q32_021639</name>
</gene>
<feature type="transmembrane region" description="Helical" evidence="5">
    <location>
        <begin position="1376"/>
        <end position="1393"/>
    </location>
</feature>
<feature type="transmembrane region" description="Helical" evidence="5">
    <location>
        <begin position="187"/>
        <end position="212"/>
    </location>
</feature>
<feature type="transmembrane region" description="Helical" evidence="5">
    <location>
        <begin position="353"/>
        <end position="370"/>
    </location>
</feature>
<sequence length="1876" mass="205161">MMDECFHEDDYHVSRRIYSNQVFDQKIKRLLPILDWLPKYPVKEWLPGDIVSGVTTGLVCCLQGVAYALLASVAPVYGLYSAFFPILTYFVLGTSRHISVGPFPVTCLMVGSVVLTLAPDEHFLHSVNITGANDTLTDERLLEVDVEAREAQRILVACTMTVLVGLFQVAMGLMQVGFLVRYLSDPLVGGFTTAAAFHVFISQIKTILSVPIHNHNGFFSIAYTLIDVGRNINQTNIADLIAGLLTIFIVMTVKEINTKFQHKIPVPIPIEVIVTVIASAISHVMDLNSQYGASIVHSLPRGFAPPQTPNITLIGNILGSSFSTAVVGYAVAVSVAKVYAAKHDYTVDGNQELIAFGVSNIFGGCFSSFVASTALSRTAVQESTGGKSQVAGIISALMVMIVILALGPFLQPLQKSVLAGIVIANLKGMFMQISEVPVLWRQNRTDCLIWIATCLASIVLGLDVGLLAGLVFEMGTVVVRTQFAGIQKRNKALKKIHKLIKKGKLQATEDGLVPVASLGVENKAFEKELEEVASQPDSEVKVEVDWTSELPVSVSVPRVHIHSLVVDFSAVSFLDVVAAKSLKLVVKEFMRIGVSVYIAGCDGELVRKMEALSFFDEEVTRDILFLSVHDAILFIQLETSTGNEEDPLAEKANTRYECQDVDLVDACPVYQYQDQKDFSPFYWRKMLRPLTQRYSVTRPLYSEDAFEDEHAKVCRKHKGLLDHVIQYFTCTSKRAKNATVSLLPIIGWMKIYSIKDWLLNDIVSGISTGLVSVLQGLAFSLLASISTWYGLYAAFFPVIMYFLLGTSRHISVGSFPVLSLMVGAAVTRLVPDEGPPANITAFEGLTKEEQRILVSASISFLVGLFQLGMGLLQVGFIVKYLSDTLISGFTTAAAIHILVSQLKFILGLTVPGFSGPLAIIYTLESVFTQITSTNIHDLVTSIVVMVAVLGVKEINERFKSKLPVPIPIEVIMTVIACGVSYAFDFSEKHGVDVVGKIPNTFESPIAPSLQVFQMTAMDAFPIAIVGFAVAFAVAKVYAVKHDYNIDGNQELIAFGASNIFGGAFKSLAASTALSRSAVQESTGGKTQSLLGAVVIVNLKGMLMQVVTVPYLWKKDRPDCNGLQAVCSTPFEDSEDESNMEDLDKPTDYSDLPIQVNWNAELPANIQVPPVNIHSLVLDFSAVSFLDISALKGLKAPFGKHYVVVRPLFSEDSFAEQYERTNKSHKTLRHHLKDYCTCNANRAKNAALSLLPIIGWIKNYNIKQWLLGDIVSGISTGLVAVLQGAFPILSLMVGAVVTRLVPDEGPAVNITAFEGLSIEQQRVLVASSVTFVMGAFQVGFIVMYLSETLVSGFTTAAAVQILVSQLRFVLGLDFPGINGPLAIIYTLIAVFSRITNTNVADLVTSIVIMALVLIVKEINDRFKSKLPVPIPIEVIMTVIACGVSYAFNFEERFDVVVVGEMVNGYETPIAPNLEVVKESAVEAFPMAIVGFAVAFSVAKVYSVKHDYTIDGNQELLAFGVSNMFGASFRSFAASTALSRTAIQESTGGKTQIAGVLSAIMVLIVIVAVGFLLEPLPRSVLGALVIVNLKGMLMQFRELPYLWKNDRSDFLSQDQKLKAMCLFFAGDLGRDLSGLSFPGPGFRVGCGSRGRIVYCGLQGSIIYEPDGVKIFKIPSPIFFANIDFFKDKLVQAVGFSPLKVLKKRNKALQKIRKMLRNGELEISDRGLKVRQPSIDSSEDDNSTTDLDQPIDFSGLPIQVNWKTELPANISVPPVTIHSLVLDFSAVSFLDISALKGLKATLKEFIRIEVDVYIVSCDVYIMEKLHRCSFFDDEIKTSVFYPTLHDAMLHILEMHPDGGQLEKDMNINFEVIQRDSISL</sequence>
<dbReference type="Pfam" id="PF00916">
    <property type="entry name" value="Sulfate_transp"/>
    <property type="match status" value="3"/>
</dbReference>
<dbReference type="Pfam" id="PF01740">
    <property type="entry name" value="STAS"/>
    <property type="match status" value="2"/>
</dbReference>
<feature type="transmembrane region" description="Helical" evidence="5">
    <location>
        <begin position="852"/>
        <end position="874"/>
    </location>
</feature>
<dbReference type="InterPro" id="IPR001902">
    <property type="entry name" value="SLC26A/SulP_fam"/>
</dbReference>
<reference evidence="7 8" key="1">
    <citation type="submission" date="2022-01" db="EMBL/GenBank/DDBJ databases">
        <title>A high-quality chromosome-level genome assembly of rohu carp, Labeo rohita.</title>
        <authorList>
            <person name="Arick M.A. II"/>
            <person name="Hsu C.-Y."/>
            <person name="Magbanua Z."/>
            <person name="Pechanova O."/>
            <person name="Grover C."/>
            <person name="Miller E."/>
            <person name="Thrash A."/>
            <person name="Ezzel L."/>
            <person name="Alam S."/>
            <person name="Benzie J."/>
            <person name="Hamilton M."/>
            <person name="Karsi A."/>
            <person name="Lawrence M.L."/>
            <person name="Peterson D.G."/>
        </authorList>
    </citation>
    <scope>NUCLEOTIDE SEQUENCE [LARGE SCALE GENOMIC DNA]</scope>
    <source>
        <strain evidence="8">BAU-BD-2019</strain>
        <tissue evidence="7">Blood</tissue>
    </source>
</reference>
<evidence type="ECO:0000259" key="6">
    <source>
        <dbReference type="PROSITE" id="PS50801"/>
    </source>
</evidence>
<evidence type="ECO:0000256" key="5">
    <source>
        <dbReference type="SAM" id="Phobius"/>
    </source>
</evidence>
<feature type="transmembrane region" description="Helical" evidence="5">
    <location>
        <begin position="1551"/>
        <end position="1571"/>
    </location>
</feature>
<dbReference type="InterPro" id="IPR036513">
    <property type="entry name" value="STAS_dom_sf"/>
</dbReference>
<feature type="transmembrane region" description="Helical" evidence="5">
    <location>
        <begin position="1429"/>
        <end position="1446"/>
    </location>
</feature>
<evidence type="ECO:0000313" key="7">
    <source>
        <dbReference type="EMBL" id="KAI2665375.1"/>
    </source>
</evidence>
<evidence type="ECO:0000256" key="2">
    <source>
        <dbReference type="ARBA" id="ARBA00022692"/>
    </source>
</evidence>
<feature type="transmembrane region" description="Helical" evidence="5">
    <location>
        <begin position="964"/>
        <end position="983"/>
    </location>
</feature>
<evidence type="ECO:0000256" key="1">
    <source>
        <dbReference type="ARBA" id="ARBA00004141"/>
    </source>
</evidence>
<feature type="transmembrane region" description="Helical" evidence="5">
    <location>
        <begin position="317"/>
        <end position="341"/>
    </location>
</feature>